<reference evidence="1 2" key="1">
    <citation type="submission" date="2018-06" db="EMBL/GenBank/DDBJ databases">
        <title>Genomic Encyclopedia of Type Strains, Phase IV (KMG-IV): sequencing the most valuable type-strain genomes for metagenomic binning, comparative biology and taxonomic classification.</title>
        <authorList>
            <person name="Goeker M."/>
        </authorList>
    </citation>
    <scope>NUCLEOTIDE SEQUENCE [LARGE SCALE GENOMIC DNA]</scope>
    <source>
        <strain evidence="1 2">DSM 25619</strain>
    </source>
</reference>
<gene>
    <name evidence="1" type="ORF">DFR47_10812</name>
</gene>
<protein>
    <submittedName>
        <fullName evidence="1">Uncharacterized protein</fullName>
    </submittedName>
</protein>
<name>A0A366DP45_9HYPH</name>
<keyword evidence="2" id="KW-1185">Reference proteome</keyword>
<dbReference type="AlphaFoldDB" id="A0A366DP45"/>
<comment type="caution">
    <text evidence="1">The sequence shown here is derived from an EMBL/GenBank/DDBJ whole genome shotgun (WGS) entry which is preliminary data.</text>
</comment>
<organism evidence="1 2">
    <name type="scientific">Pseudochrobactrum asaccharolyticum</name>
    <dbReference type="NCBI Taxonomy" id="354351"/>
    <lineage>
        <taxon>Bacteria</taxon>
        <taxon>Pseudomonadati</taxon>
        <taxon>Pseudomonadota</taxon>
        <taxon>Alphaproteobacteria</taxon>
        <taxon>Hyphomicrobiales</taxon>
        <taxon>Brucellaceae</taxon>
        <taxon>Pseudochrobactrum</taxon>
    </lineage>
</organism>
<proteinExistence type="predicted"/>
<dbReference type="Proteomes" id="UP000252893">
    <property type="component" value="Unassembled WGS sequence"/>
</dbReference>
<evidence type="ECO:0000313" key="2">
    <source>
        <dbReference type="Proteomes" id="UP000252893"/>
    </source>
</evidence>
<dbReference type="RefSeq" id="WP_147245609.1">
    <property type="nucleotide sequence ID" value="NZ_JBHEEG010000001.1"/>
</dbReference>
<sequence>MSHATLSYSFISSVTPPTGEAEAVLYPRLIVSAINSRPLTVYLHMSVFVQNAQRNLSHWLHALVAPVSFVPRKVKLSKGATHERGNFIQERGYFSHARGFFSQGADDD</sequence>
<dbReference type="EMBL" id="QNRH01000008">
    <property type="protein sequence ID" value="RBO91871.1"/>
    <property type="molecule type" value="Genomic_DNA"/>
</dbReference>
<evidence type="ECO:0000313" key="1">
    <source>
        <dbReference type="EMBL" id="RBO91871.1"/>
    </source>
</evidence>
<dbReference type="OrthoDB" id="9921916at2"/>
<accession>A0A366DP45</accession>